<dbReference type="RefSeq" id="WP_374940989.1">
    <property type="nucleotide sequence ID" value="NZ_JAMOFZ010000001.1"/>
</dbReference>
<dbReference type="PROSITE" id="PS51318">
    <property type="entry name" value="TAT"/>
    <property type="match status" value="1"/>
</dbReference>
<evidence type="ECO:0000313" key="3">
    <source>
        <dbReference type="Proteomes" id="UP000247540"/>
    </source>
</evidence>
<keyword evidence="3" id="KW-1185">Reference proteome</keyword>
<dbReference type="AlphaFoldDB" id="A0A318SQC5"/>
<protein>
    <submittedName>
        <fullName evidence="2">Uncharacterized protein (DUF1800 family)</fullName>
    </submittedName>
</protein>
<proteinExistence type="predicted"/>
<dbReference type="InterPro" id="IPR006311">
    <property type="entry name" value="TAT_signal"/>
</dbReference>
<feature type="signal peptide" evidence="1">
    <location>
        <begin position="1"/>
        <end position="27"/>
    </location>
</feature>
<sequence>MPSTTDSPLSRRTLLSAAAAGAGLAAAGCAVPGAMPGADGSGAALTASDWRWLNRVNFRADEADARQLQTLGRKACLDRQLAPPAQDPPALADAIAAMPVAQQSAEQRLRAARAEQRRIHTLTDEDERQAARAALNRANSEAVQDTTRRHLLRALRSPAQLREQMTWFWMNHFNVYAGKGNVRWTLGEYEERSVRPHALGRFDTLAMATLRSPAMLEYLDNAQSAANRINENYARELMELHTLGVAGGPSGSRYTQQDVQELARVLTGVGIDNDGQPPRLAPQRQALYLHEGLFEFNPARHDFGAKTVLGQRIEGRGFGEVEQAVELLSRQPATARFVSHKLAAYFVADTPPPALVDRMAQRFERSRGDIAEVLRTMFLSPEMEAALAPGGPQKFKDPFQYVVSSLRLAYAERPIGNLRPVIGWLNQLGEPLYGRVSPDGYPASEAAWASSGQMVKRFEIARAIGAGQAALYADDDDDGKPLPRTGFPVLATRTYYRFVEPTLGPATRSALAQAASQPEWNAVLLSSPEWMTR</sequence>
<dbReference type="InterPro" id="IPR014917">
    <property type="entry name" value="DUF1800"/>
</dbReference>
<dbReference type="EMBL" id="QJTC01000002">
    <property type="protein sequence ID" value="PYE79519.1"/>
    <property type="molecule type" value="Genomic_DNA"/>
</dbReference>
<comment type="caution">
    <text evidence="2">The sequence shown here is derived from an EMBL/GenBank/DDBJ whole genome shotgun (WGS) entry which is preliminary data.</text>
</comment>
<dbReference type="Pfam" id="PF08811">
    <property type="entry name" value="DUF1800"/>
    <property type="match status" value="1"/>
</dbReference>
<accession>A0A318SQC5</accession>
<reference evidence="2 3" key="1">
    <citation type="submission" date="2018-06" db="EMBL/GenBank/DDBJ databases">
        <title>Genomic Encyclopedia of Type Strains, Phase III (KMG-III): the genomes of soil and plant-associated and newly described type strains.</title>
        <authorList>
            <person name="Whitman W."/>
        </authorList>
    </citation>
    <scope>NUCLEOTIDE SEQUENCE [LARGE SCALE GENOMIC DNA]</scope>
    <source>
        <strain evidence="2 3">CECT 7646</strain>
    </source>
</reference>
<name>A0A318SQC5_9BURK</name>
<evidence type="ECO:0000256" key="1">
    <source>
        <dbReference type="SAM" id="SignalP"/>
    </source>
</evidence>
<evidence type="ECO:0000313" key="2">
    <source>
        <dbReference type="EMBL" id="PYE79519.1"/>
    </source>
</evidence>
<dbReference type="Proteomes" id="UP000247540">
    <property type="component" value="Unassembled WGS sequence"/>
</dbReference>
<keyword evidence="1" id="KW-0732">Signal</keyword>
<feature type="chain" id="PRO_5016240969" evidence="1">
    <location>
        <begin position="28"/>
        <end position="533"/>
    </location>
</feature>
<gene>
    <name evidence="2" type="ORF">DFQ15_102254</name>
</gene>
<organism evidence="2 3">
    <name type="scientific">Xylophilus ampelinus</name>
    <dbReference type="NCBI Taxonomy" id="54067"/>
    <lineage>
        <taxon>Bacteria</taxon>
        <taxon>Pseudomonadati</taxon>
        <taxon>Pseudomonadota</taxon>
        <taxon>Betaproteobacteria</taxon>
        <taxon>Burkholderiales</taxon>
        <taxon>Xylophilus</taxon>
    </lineage>
</organism>